<feature type="compositionally biased region" description="Low complexity" evidence="8">
    <location>
        <begin position="204"/>
        <end position="236"/>
    </location>
</feature>
<comment type="caution">
    <text evidence="10">The sequence shown here is derived from an EMBL/GenBank/DDBJ whole genome shotgun (WGS) entry which is preliminary data.</text>
</comment>
<keyword evidence="9" id="KW-0732">Signal</keyword>
<evidence type="ECO:0000313" key="11">
    <source>
        <dbReference type="Proteomes" id="UP000800235"/>
    </source>
</evidence>
<dbReference type="Proteomes" id="UP000800235">
    <property type="component" value="Unassembled WGS sequence"/>
</dbReference>
<evidence type="ECO:0000256" key="9">
    <source>
        <dbReference type="SAM" id="SignalP"/>
    </source>
</evidence>
<comment type="similarity">
    <text evidence="3">Belongs to the Cu-Zn superoxide dismutase family.</text>
</comment>
<dbReference type="GO" id="GO:0004784">
    <property type="term" value="F:superoxide dismutase activity"/>
    <property type="evidence" value="ECO:0007669"/>
    <property type="project" value="UniProtKB-EC"/>
</dbReference>
<comment type="catalytic activity">
    <reaction evidence="7">
        <text>2 superoxide + 2 H(+) = H2O2 + O2</text>
        <dbReference type="Rhea" id="RHEA:20696"/>
        <dbReference type="ChEBI" id="CHEBI:15378"/>
        <dbReference type="ChEBI" id="CHEBI:15379"/>
        <dbReference type="ChEBI" id="CHEBI:16240"/>
        <dbReference type="ChEBI" id="CHEBI:18421"/>
        <dbReference type="EC" id="1.15.1.1"/>
    </reaction>
</comment>
<evidence type="ECO:0000256" key="8">
    <source>
        <dbReference type="SAM" id="MobiDB-lite"/>
    </source>
</evidence>
<feature type="region of interest" description="Disordered" evidence="8">
    <location>
        <begin position="184"/>
        <end position="236"/>
    </location>
</feature>
<comment type="subcellular location">
    <subcellularLocation>
        <location evidence="1">Cell envelope</location>
    </subcellularLocation>
    <subcellularLocation>
        <location evidence="2">Secreted</location>
    </subcellularLocation>
</comment>
<name>A0A9P4NQB4_9PEZI</name>
<evidence type="ECO:0000256" key="3">
    <source>
        <dbReference type="ARBA" id="ARBA00010457"/>
    </source>
</evidence>
<feature type="non-terminal residue" evidence="10">
    <location>
        <position position="1"/>
    </location>
</feature>
<evidence type="ECO:0000256" key="2">
    <source>
        <dbReference type="ARBA" id="ARBA00004613"/>
    </source>
</evidence>
<dbReference type="EC" id="1.15.1.1" evidence="4"/>
<sequence>MKRAVYSLLAVLAANGALAADAPEVAGNPQGVQYLAEMPAGGNQGVIASFSVQVPLDGTGVAFTINVNGASFDGGPFLYHIHELPVPENGNCTATKAHLDPYARGEDPPCDAANPASCQTGDLSGKYGKIQSLPGFSANYTDKYLSLTPGTPSFFGDKSVVLHYSNKTRIACANFHEVKHNSTYGGGSGSNGTYSTSLPTSSDAAGGPTSSVGGGASSTTGGSRPPPGASSSVPASSAMKAMEAQGSILGPLLAIFALMVL</sequence>
<feature type="signal peptide" evidence="9">
    <location>
        <begin position="1"/>
        <end position="19"/>
    </location>
</feature>
<dbReference type="GO" id="GO:0005576">
    <property type="term" value="C:extracellular region"/>
    <property type="evidence" value="ECO:0007669"/>
    <property type="project" value="UniProtKB-SubCell"/>
</dbReference>
<keyword evidence="6" id="KW-0049">Antioxidant</keyword>
<dbReference type="PANTHER" id="PTHR20910">
    <property type="entry name" value="AGAP001623-PA"/>
    <property type="match status" value="1"/>
</dbReference>
<dbReference type="EMBL" id="MU007044">
    <property type="protein sequence ID" value="KAF2429766.1"/>
    <property type="molecule type" value="Genomic_DNA"/>
</dbReference>
<dbReference type="FunFam" id="2.60.40.200:FF:000007">
    <property type="entry name" value="Cell surface Cu-only superoxide dismutase 5"/>
    <property type="match status" value="1"/>
</dbReference>
<accession>A0A9P4NQB4</accession>
<evidence type="ECO:0000256" key="1">
    <source>
        <dbReference type="ARBA" id="ARBA00004196"/>
    </source>
</evidence>
<dbReference type="SUPFAM" id="SSF49329">
    <property type="entry name" value="Cu,Zn superoxide dismutase-like"/>
    <property type="match status" value="1"/>
</dbReference>
<dbReference type="Gene3D" id="2.60.40.200">
    <property type="entry name" value="Superoxide dismutase, copper/zinc binding domain"/>
    <property type="match status" value="1"/>
</dbReference>
<dbReference type="OrthoDB" id="159229at2759"/>
<dbReference type="PANTHER" id="PTHR20910:SF1">
    <property type="entry name" value="SUPEROXIDE DISMUTASE COPPER_ZINC BINDING DOMAIN-CONTAINING PROTEIN"/>
    <property type="match status" value="1"/>
</dbReference>
<proteinExistence type="inferred from homology"/>
<evidence type="ECO:0000256" key="7">
    <source>
        <dbReference type="ARBA" id="ARBA00049204"/>
    </source>
</evidence>
<organism evidence="10 11">
    <name type="scientific">Tothia fuscella</name>
    <dbReference type="NCBI Taxonomy" id="1048955"/>
    <lineage>
        <taxon>Eukaryota</taxon>
        <taxon>Fungi</taxon>
        <taxon>Dikarya</taxon>
        <taxon>Ascomycota</taxon>
        <taxon>Pezizomycotina</taxon>
        <taxon>Dothideomycetes</taxon>
        <taxon>Pleosporomycetidae</taxon>
        <taxon>Venturiales</taxon>
        <taxon>Cylindrosympodiaceae</taxon>
        <taxon>Tothia</taxon>
    </lineage>
</organism>
<keyword evidence="5" id="KW-0964">Secreted</keyword>
<dbReference type="AlphaFoldDB" id="A0A9P4NQB4"/>
<gene>
    <name evidence="10" type="ORF">EJ08DRAFT_734718</name>
</gene>
<evidence type="ECO:0000256" key="4">
    <source>
        <dbReference type="ARBA" id="ARBA00012682"/>
    </source>
</evidence>
<feature type="chain" id="PRO_5040387354" description="superoxide dismutase" evidence="9">
    <location>
        <begin position="20"/>
        <end position="261"/>
    </location>
</feature>
<dbReference type="InterPro" id="IPR053257">
    <property type="entry name" value="Cu-only_SOD"/>
</dbReference>
<evidence type="ECO:0000313" key="10">
    <source>
        <dbReference type="EMBL" id="KAF2429766.1"/>
    </source>
</evidence>
<evidence type="ECO:0000256" key="6">
    <source>
        <dbReference type="ARBA" id="ARBA00022862"/>
    </source>
</evidence>
<reference evidence="10" key="1">
    <citation type="journal article" date="2020" name="Stud. Mycol.">
        <title>101 Dothideomycetes genomes: a test case for predicting lifestyles and emergence of pathogens.</title>
        <authorList>
            <person name="Haridas S."/>
            <person name="Albert R."/>
            <person name="Binder M."/>
            <person name="Bloem J."/>
            <person name="Labutti K."/>
            <person name="Salamov A."/>
            <person name="Andreopoulos B."/>
            <person name="Baker S."/>
            <person name="Barry K."/>
            <person name="Bills G."/>
            <person name="Bluhm B."/>
            <person name="Cannon C."/>
            <person name="Castanera R."/>
            <person name="Culley D."/>
            <person name="Daum C."/>
            <person name="Ezra D."/>
            <person name="Gonzalez J."/>
            <person name="Henrissat B."/>
            <person name="Kuo A."/>
            <person name="Liang C."/>
            <person name="Lipzen A."/>
            <person name="Lutzoni F."/>
            <person name="Magnuson J."/>
            <person name="Mondo S."/>
            <person name="Nolan M."/>
            <person name="Ohm R."/>
            <person name="Pangilinan J."/>
            <person name="Park H.-J."/>
            <person name="Ramirez L."/>
            <person name="Alfaro M."/>
            <person name="Sun H."/>
            <person name="Tritt A."/>
            <person name="Yoshinaga Y."/>
            <person name="Zwiers L.-H."/>
            <person name="Turgeon B."/>
            <person name="Goodwin S."/>
            <person name="Spatafora J."/>
            <person name="Crous P."/>
            <person name="Grigoriev I."/>
        </authorList>
    </citation>
    <scope>NUCLEOTIDE SEQUENCE</scope>
    <source>
        <strain evidence="10">CBS 130266</strain>
    </source>
</reference>
<keyword evidence="11" id="KW-1185">Reference proteome</keyword>
<evidence type="ECO:0000256" key="5">
    <source>
        <dbReference type="ARBA" id="ARBA00022525"/>
    </source>
</evidence>
<dbReference type="GO" id="GO:0046872">
    <property type="term" value="F:metal ion binding"/>
    <property type="evidence" value="ECO:0007669"/>
    <property type="project" value="InterPro"/>
</dbReference>
<dbReference type="InterPro" id="IPR036423">
    <property type="entry name" value="SOD-like_Cu/Zn_dom_sf"/>
</dbReference>
<protein>
    <recommendedName>
        <fullName evidence="4">superoxide dismutase</fullName>
        <ecNumber evidence="4">1.15.1.1</ecNumber>
    </recommendedName>
</protein>